<dbReference type="InterPro" id="IPR036259">
    <property type="entry name" value="MFS_trans_sf"/>
</dbReference>
<comment type="similarity">
    <text evidence="2 6">Belongs to the major facilitator superfamily. Proton-dependent oligopeptide transporter (POT/PTR) (TC 2.A.17) family.</text>
</comment>
<keyword evidence="6" id="KW-0813">Transport</keyword>
<feature type="transmembrane region" description="Helical" evidence="8">
    <location>
        <begin position="237"/>
        <end position="256"/>
    </location>
</feature>
<keyword evidence="4 8" id="KW-1133">Transmembrane helix</keyword>
<evidence type="ECO:0000256" key="3">
    <source>
        <dbReference type="ARBA" id="ARBA00022692"/>
    </source>
</evidence>
<feature type="transmembrane region" description="Helical" evidence="8">
    <location>
        <begin position="208"/>
        <end position="231"/>
    </location>
</feature>
<feature type="transmembrane region" description="Helical" evidence="8">
    <location>
        <begin position="565"/>
        <end position="584"/>
    </location>
</feature>
<comment type="subcellular location">
    <subcellularLocation>
        <location evidence="1 6">Membrane</location>
        <topology evidence="1 6">Multi-pass membrane protein</topology>
    </subcellularLocation>
</comment>
<feature type="transmembrane region" description="Helical" evidence="8">
    <location>
        <begin position="520"/>
        <end position="545"/>
    </location>
</feature>
<evidence type="ECO:0000256" key="5">
    <source>
        <dbReference type="ARBA" id="ARBA00023136"/>
    </source>
</evidence>
<organism evidence="9">
    <name type="scientific">Pinus pinaster</name>
    <name type="common">Maritime pine</name>
    <dbReference type="NCBI Taxonomy" id="71647"/>
    <lineage>
        <taxon>Eukaryota</taxon>
        <taxon>Viridiplantae</taxon>
        <taxon>Streptophyta</taxon>
        <taxon>Embryophyta</taxon>
        <taxon>Tracheophyta</taxon>
        <taxon>Spermatophyta</taxon>
        <taxon>Pinopsida</taxon>
        <taxon>Pinidae</taxon>
        <taxon>Conifers I</taxon>
        <taxon>Pinales</taxon>
        <taxon>Pinaceae</taxon>
        <taxon>Pinus</taxon>
        <taxon>Pinus subgen. Pinus</taxon>
    </lineage>
</organism>
<evidence type="ECO:0000256" key="1">
    <source>
        <dbReference type="ARBA" id="ARBA00004141"/>
    </source>
</evidence>
<feature type="transmembrane region" description="Helical" evidence="8">
    <location>
        <begin position="355"/>
        <end position="376"/>
    </location>
</feature>
<protein>
    <submittedName>
        <fullName evidence="9">NPF family transporter</fullName>
    </submittedName>
</protein>
<feature type="transmembrane region" description="Helical" evidence="8">
    <location>
        <begin position="396"/>
        <end position="416"/>
    </location>
</feature>
<feature type="compositionally biased region" description="Basic and acidic residues" evidence="7">
    <location>
        <begin position="30"/>
        <end position="43"/>
    </location>
</feature>
<evidence type="ECO:0000256" key="7">
    <source>
        <dbReference type="SAM" id="MobiDB-lite"/>
    </source>
</evidence>
<dbReference type="SUPFAM" id="SSF103473">
    <property type="entry name" value="MFS general substrate transporter"/>
    <property type="match status" value="1"/>
</dbReference>
<feature type="transmembrane region" description="Helical" evidence="8">
    <location>
        <begin position="122"/>
        <end position="146"/>
    </location>
</feature>
<dbReference type="EMBL" id="KX986718">
    <property type="protein sequence ID" value="AQX43135.1"/>
    <property type="molecule type" value="mRNA"/>
</dbReference>
<evidence type="ECO:0000256" key="4">
    <source>
        <dbReference type="ARBA" id="ARBA00022989"/>
    </source>
</evidence>
<dbReference type="GO" id="GO:0022857">
    <property type="term" value="F:transmembrane transporter activity"/>
    <property type="evidence" value="ECO:0007669"/>
    <property type="project" value="InterPro"/>
</dbReference>
<reference evidence="9" key="1">
    <citation type="submission" date="2016-10" db="EMBL/GenBank/DDBJ databases">
        <title>Molecular fundamentals of nitrogen uptake and transport in trees.</title>
        <authorList>
            <person name="Castro-Rodriguez V."/>
            <person name="Canas R.A."/>
            <person name="de la Torre F."/>
            <person name="Pascual B."/>
            <person name="Avila C."/>
            <person name="Canovas F.M."/>
        </authorList>
    </citation>
    <scope>NUCLEOTIDE SEQUENCE</scope>
</reference>
<dbReference type="InterPro" id="IPR018456">
    <property type="entry name" value="PTR2_symporter_CS"/>
</dbReference>
<keyword evidence="3 6" id="KW-0812">Transmembrane</keyword>
<dbReference type="GO" id="GO:0016020">
    <property type="term" value="C:membrane"/>
    <property type="evidence" value="ECO:0007669"/>
    <property type="project" value="UniProtKB-SubCell"/>
</dbReference>
<evidence type="ECO:0000256" key="8">
    <source>
        <dbReference type="SAM" id="Phobius"/>
    </source>
</evidence>
<dbReference type="Pfam" id="PF00854">
    <property type="entry name" value="PTR2"/>
    <property type="match status" value="1"/>
</dbReference>
<dbReference type="PANTHER" id="PTHR11654">
    <property type="entry name" value="OLIGOPEPTIDE TRANSPORTER-RELATED"/>
    <property type="match status" value="1"/>
</dbReference>
<name>A0A1S6YDI6_PINPS</name>
<dbReference type="GO" id="GO:0006857">
    <property type="term" value="P:oligopeptide transport"/>
    <property type="evidence" value="ECO:0007669"/>
    <property type="project" value="InterPro"/>
</dbReference>
<feature type="region of interest" description="Disordered" evidence="7">
    <location>
        <begin position="1"/>
        <end position="44"/>
    </location>
</feature>
<sequence length="596" mass="66380">MDVNAEQSSRVNLLENQDDQPLLPLEEGQEGEHTGDGSVDIHGRPSVRQNTGNWRACPFVLGNECCERLAYYGININLVTYLITKLHEGNADAAKTVNNWSGTCYLTPLLGAVLADAYWGRYWTIAVFSTIYFIGMATLTISATVSALQPPSCTDSVCPKATTLEYAVFFLGLYLMALGTGGIKPCVSSFGADQFDDTNPTERKKKGSFFNWFYFSINVGALVSSSVIVWVQDNVGWGWGFAIPTIFMGLAIISFFSGTPLYRLQKPGGSPLTRLCQVIVASLRKLQKEVPQDSSMLYEVQDKRSVIQGSRKIEHTNDLKCLDKAAIITDDDIQDSGFSNAWKLCTVTQVEELKILVRMFPIWVSGIVFSAVYAQMSTMFIEQGMTMDTSIGSFKIPAASLSIFDILSVMIWVPVYDRIIVPIARKYTGKERGLTELQRMGIGLVISIISMTAAALVEIKRLDIVRTLDLVHDTVTPVPMTIFWQVPQYFLIGAAEIFFFIGQLEFFYDQSPDAMRSLCSALYLLTTSLGSYLSTLIVTIVTSITTKGGKQGWIPDNLNEGHLDYYFWLLASLSFLNLLIYIACVRRYQYKKANWG</sequence>
<dbReference type="AlphaFoldDB" id="A0A1S6YDI6"/>
<dbReference type="PROSITE" id="PS01023">
    <property type="entry name" value="PTR2_2"/>
    <property type="match status" value="1"/>
</dbReference>
<proteinExistence type="evidence at transcript level"/>
<keyword evidence="5 8" id="KW-0472">Membrane</keyword>
<dbReference type="InterPro" id="IPR000109">
    <property type="entry name" value="POT_fam"/>
</dbReference>
<feature type="transmembrane region" description="Helical" evidence="8">
    <location>
        <begin position="437"/>
        <end position="457"/>
    </location>
</feature>
<evidence type="ECO:0000313" key="9">
    <source>
        <dbReference type="EMBL" id="AQX43135.1"/>
    </source>
</evidence>
<accession>A0A1S6YDI6</accession>
<feature type="transmembrane region" description="Helical" evidence="8">
    <location>
        <begin position="166"/>
        <end position="187"/>
    </location>
</feature>
<evidence type="ECO:0000256" key="2">
    <source>
        <dbReference type="ARBA" id="ARBA00005982"/>
    </source>
</evidence>
<dbReference type="Gene3D" id="1.20.1250.20">
    <property type="entry name" value="MFS general substrate transporter like domains"/>
    <property type="match status" value="1"/>
</dbReference>
<dbReference type="PROSITE" id="PS01022">
    <property type="entry name" value="PTR2_1"/>
    <property type="match status" value="1"/>
</dbReference>
<evidence type="ECO:0000256" key="6">
    <source>
        <dbReference type="RuleBase" id="RU003755"/>
    </source>
</evidence>
<feature type="compositionally biased region" description="Polar residues" evidence="7">
    <location>
        <begin position="1"/>
        <end position="15"/>
    </location>
</feature>
<feature type="transmembrane region" description="Helical" evidence="8">
    <location>
        <begin position="489"/>
        <end position="508"/>
    </location>
</feature>
<gene>
    <name evidence="9" type="primary">NPF8.1</name>
</gene>